<protein>
    <recommendedName>
        <fullName evidence="1">DUF1540 domain-containing protein</fullName>
    </recommendedName>
</protein>
<evidence type="ECO:0000313" key="2">
    <source>
        <dbReference type="EMBL" id="PAB57859.1"/>
    </source>
</evidence>
<gene>
    <name evidence="2" type="ORF">CCE28_17830</name>
</gene>
<name>A0A267ME72_9FIRM</name>
<dbReference type="OrthoDB" id="1756089at2"/>
<feature type="domain" description="DUF1540" evidence="1">
    <location>
        <begin position="6"/>
        <end position="30"/>
    </location>
</feature>
<dbReference type="AlphaFoldDB" id="A0A267ME72"/>
<dbReference type="Pfam" id="PF07561">
    <property type="entry name" value="DUF1540"/>
    <property type="match status" value="1"/>
</dbReference>
<keyword evidence="3" id="KW-1185">Reference proteome</keyword>
<sequence>MPNSSIGCSATECKHHAKTINQCTLDHIDIIKNKVPAT</sequence>
<accession>A0A267ME72</accession>
<dbReference type="InterPro" id="IPR011437">
    <property type="entry name" value="DUF1540"/>
</dbReference>
<proteinExistence type="predicted"/>
<dbReference type="RefSeq" id="WP_095135084.1">
    <property type="nucleotide sequence ID" value="NZ_NIBG01000022.1"/>
</dbReference>
<dbReference type="EMBL" id="NIBG01000022">
    <property type="protein sequence ID" value="PAB57859.1"/>
    <property type="molecule type" value="Genomic_DNA"/>
</dbReference>
<organism evidence="2 3">
    <name type="scientific">Anaeromicrobium sediminis</name>
    <dbReference type="NCBI Taxonomy" id="1478221"/>
    <lineage>
        <taxon>Bacteria</taxon>
        <taxon>Bacillati</taxon>
        <taxon>Bacillota</taxon>
        <taxon>Clostridia</taxon>
        <taxon>Peptostreptococcales</taxon>
        <taxon>Thermotaleaceae</taxon>
        <taxon>Anaeromicrobium</taxon>
    </lineage>
</organism>
<evidence type="ECO:0000313" key="3">
    <source>
        <dbReference type="Proteomes" id="UP000216024"/>
    </source>
</evidence>
<reference evidence="2 3" key="1">
    <citation type="submission" date="2017-06" db="EMBL/GenBank/DDBJ databases">
        <title>Draft genome sequence of anaerobic fermentative bacterium Anaeromicrobium sediminis DY2726D isolated from West Pacific Ocean sediments.</title>
        <authorList>
            <person name="Zeng X."/>
        </authorList>
    </citation>
    <scope>NUCLEOTIDE SEQUENCE [LARGE SCALE GENOMIC DNA]</scope>
    <source>
        <strain evidence="2 3">DY2726D</strain>
    </source>
</reference>
<dbReference type="Proteomes" id="UP000216024">
    <property type="component" value="Unassembled WGS sequence"/>
</dbReference>
<comment type="caution">
    <text evidence="2">The sequence shown here is derived from an EMBL/GenBank/DDBJ whole genome shotgun (WGS) entry which is preliminary data.</text>
</comment>
<evidence type="ECO:0000259" key="1">
    <source>
        <dbReference type="Pfam" id="PF07561"/>
    </source>
</evidence>